<dbReference type="GeneID" id="66072803"/>
<dbReference type="Pfam" id="PF01966">
    <property type="entry name" value="HD"/>
    <property type="match status" value="1"/>
</dbReference>
<evidence type="ECO:0000313" key="3">
    <source>
        <dbReference type="EMBL" id="KAG7096280.1"/>
    </source>
</evidence>
<dbReference type="Proteomes" id="UP001049176">
    <property type="component" value="Chromosome 2"/>
</dbReference>
<dbReference type="SUPFAM" id="SSF109604">
    <property type="entry name" value="HD-domain/PDEase-like"/>
    <property type="match status" value="1"/>
</dbReference>
<dbReference type="InterPro" id="IPR050135">
    <property type="entry name" value="dGTPase-like"/>
</dbReference>
<name>A0A9P7UX56_9AGAR</name>
<dbReference type="Gene3D" id="3.30.70.2760">
    <property type="match status" value="1"/>
</dbReference>
<evidence type="ECO:0000256" key="1">
    <source>
        <dbReference type="SAM" id="MobiDB-lite"/>
    </source>
</evidence>
<dbReference type="EMBL" id="CM032182">
    <property type="protein sequence ID" value="KAG7096280.1"/>
    <property type="molecule type" value="Genomic_DNA"/>
</dbReference>
<sequence length="592" mass="67582">MSVSLSGQSSSKEALRQFKDPVHTYFTFSKRVCRIIDTCVFVSAVRRVQKRVCLSFNDPYRRNIIPSYTSSPHFQRLRKVKQLGTTYHVWPNASHNRFEHCLGVGYLAGQLATQLRMAQPHLAITDRDVECLQIAGLCHDLGHGPWSHVFDGMFMPKAMPGTNWQHEQGSELMFNDMISSRKIPLSKKDCSFVKALIAGDPNQCDADEKRFLFDIVANKRNGLDVDKFDYIVRDSLMVGHKVNLDIQRIVGSARVIKDQICYDCKDLNNIYKIGENRFELHKMVYNHKTAKAIEYMIIDALHLADPYMGISKAVFNPKQYLNLTDSIMDRIEASDDERLAPAKAIFERIHDRDLYRLTDFKCFPWKVENKKYIQEHITPRAIVETAGLLYGGDVSGLREEDVIVDLTTMHYGMKDANPLKNVRFYNKANPNVSFRARDGDYSTLRPSVFAEHKLQIYSKQSKYCGVVQKAYRHFCEKDDQLRKILMTEEDPSSDLSSDEGDDPDDITRAPSLAPTEIERTDPPPTKKRSFGRVWSKSMTSLDPFPSSATDEKATEEGFSPPPFSAKHVLDSEDEEELELASPGPAEKRIKLV</sequence>
<protein>
    <recommendedName>
        <fullName evidence="2">HD/PDEase domain-containing protein</fullName>
    </recommendedName>
</protein>
<proteinExistence type="predicted"/>
<dbReference type="InterPro" id="IPR003607">
    <property type="entry name" value="HD/PDEase_dom"/>
</dbReference>
<reference evidence="3" key="1">
    <citation type="journal article" date="2021" name="Genome Biol. Evol.">
        <title>The assembled and annotated genome of the fairy-ring fungus Marasmius oreades.</title>
        <authorList>
            <person name="Hiltunen M."/>
            <person name="Ament-Velasquez S.L."/>
            <person name="Johannesson H."/>
        </authorList>
    </citation>
    <scope>NUCLEOTIDE SEQUENCE</scope>
    <source>
        <strain evidence="3">03SP1</strain>
    </source>
</reference>
<dbReference type="GO" id="GO:0008832">
    <property type="term" value="F:dGTPase activity"/>
    <property type="evidence" value="ECO:0007669"/>
    <property type="project" value="TreeGrafter"/>
</dbReference>
<dbReference type="GO" id="GO:0005634">
    <property type="term" value="C:nucleus"/>
    <property type="evidence" value="ECO:0007669"/>
    <property type="project" value="TreeGrafter"/>
</dbReference>
<evidence type="ECO:0000313" key="4">
    <source>
        <dbReference type="Proteomes" id="UP001049176"/>
    </source>
</evidence>
<feature type="region of interest" description="Disordered" evidence="1">
    <location>
        <begin position="488"/>
        <end position="592"/>
    </location>
</feature>
<dbReference type="PANTHER" id="PTHR11373:SF4">
    <property type="entry name" value="DEOXYNUCLEOSIDE TRIPHOSPHATE TRIPHOSPHOHYDROLASE SAMHD1"/>
    <property type="match status" value="1"/>
</dbReference>
<feature type="domain" description="HD/PDEase" evidence="2">
    <location>
        <begin position="93"/>
        <end position="240"/>
    </location>
</feature>
<keyword evidence="4" id="KW-1185">Reference proteome</keyword>
<evidence type="ECO:0000259" key="2">
    <source>
        <dbReference type="SMART" id="SM00471"/>
    </source>
</evidence>
<dbReference type="CDD" id="cd00077">
    <property type="entry name" value="HDc"/>
    <property type="match status" value="1"/>
</dbReference>
<organism evidence="3 4">
    <name type="scientific">Marasmius oreades</name>
    <name type="common">fairy-ring Marasmius</name>
    <dbReference type="NCBI Taxonomy" id="181124"/>
    <lineage>
        <taxon>Eukaryota</taxon>
        <taxon>Fungi</taxon>
        <taxon>Dikarya</taxon>
        <taxon>Basidiomycota</taxon>
        <taxon>Agaricomycotina</taxon>
        <taxon>Agaricomycetes</taxon>
        <taxon>Agaricomycetidae</taxon>
        <taxon>Agaricales</taxon>
        <taxon>Marasmiineae</taxon>
        <taxon>Marasmiaceae</taxon>
        <taxon>Marasmius</taxon>
    </lineage>
</organism>
<comment type="caution">
    <text evidence="3">The sequence shown here is derived from an EMBL/GenBank/DDBJ whole genome shotgun (WGS) entry which is preliminary data.</text>
</comment>
<dbReference type="PANTHER" id="PTHR11373">
    <property type="entry name" value="DEOXYNUCLEOSIDE TRIPHOSPHATE TRIPHOSPHOHYDROLASE"/>
    <property type="match status" value="1"/>
</dbReference>
<dbReference type="Gene3D" id="1.10.3210.10">
    <property type="entry name" value="Hypothetical protein af1432"/>
    <property type="match status" value="1"/>
</dbReference>
<dbReference type="SMART" id="SM00471">
    <property type="entry name" value="HDc"/>
    <property type="match status" value="1"/>
</dbReference>
<accession>A0A9P7UX56</accession>
<dbReference type="RefSeq" id="XP_043012750.1">
    <property type="nucleotide sequence ID" value="XM_043148158.1"/>
</dbReference>
<dbReference type="InterPro" id="IPR006674">
    <property type="entry name" value="HD_domain"/>
</dbReference>
<dbReference type="GO" id="GO:0006203">
    <property type="term" value="P:dGTP catabolic process"/>
    <property type="evidence" value="ECO:0007669"/>
    <property type="project" value="TreeGrafter"/>
</dbReference>
<feature type="compositionally biased region" description="Acidic residues" evidence="1">
    <location>
        <begin position="488"/>
        <end position="504"/>
    </location>
</feature>
<gene>
    <name evidence="3" type="ORF">E1B28_003727</name>
</gene>
<dbReference type="OrthoDB" id="9991235at2759"/>
<dbReference type="AlphaFoldDB" id="A0A9P7UX56"/>